<evidence type="ECO:0000313" key="3">
    <source>
        <dbReference type="EMBL" id="MFD1609943.1"/>
    </source>
</evidence>
<keyword evidence="1" id="KW-0472">Membrane</keyword>
<proteinExistence type="predicted"/>
<gene>
    <name evidence="3" type="ORF">ACFSBH_20180</name>
</gene>
<dbReference type="EMBL" id="JBHUDE010000165">
    <property type="protein sequence ID" value="MFD1609943.1"/>
    <property type="molecule type" value="Genomic_DNA"/>
</dbReference>
<name>A0ABW4HWD5_9BACI</name>
<protein>
    <submittedName>
        <fullName evidence="3">Tripartite tricarboxylate transporter TctB family protein</fullName>
    </submittedName>
</protein>
<evidence type="ECO:0000259" key="2">
    <source>
        <dbReference type="Pfam" id="PF07331"/>
    </source>
</evidence>
<feature type="domain" description="DUF1468" evidence="2">
    <location>
        <begin position="9"/>
        <end position="146"/>
    </location>
</feature>
<reference evidence="4" key="1">
    <citation type="journal article" date="2019" name="Int. J. Syst. Evol. Microbiol.">
        <title>The Global Catalogue of Microorganisms (GCM) 10K type strain sequencing project: providing services to taxonomists for standard genome sequencing and annotation.</title>
        <authorList>
            <consortium name="The Broad Institute Genomics Platform"/>
            <consortium name="The Broad Institute Genome Sequencing Center for Infectious Disease"/>
            <person name="Wu L."/>
            <person name="Ma J."/>
        </authorList>
    </citation>
    <scope>NUCLEOTIDE SEQUENCE [LARGE SCALE GENOMIC DNA]</scope>
    <source>
        <strain evidence="4">CGMCC 1.12376</strain>
    </source>
</reference>
<accession>A0ABW4HWD5</accession>
<sequence>MLKTLNQKVSLVLFAIALLYLIYAYQIPSFPYTVVDADVIPKVLGYLLLILSVFLFFIKDEESEEQKARRNIPKKEVGMLLGVGGLIILYIIFLEILGFVFVTALFIFLCSRFLGYKNYLANVLVSIILPVSLYLMFTQLLRISLPSGILPF</sequence>
<feature type="transmembrane region" description="Helical" evidence="1">
    <location>
        <begin position="119"/>
        <end position="137"/>
    </location>
</feature>
<dbReference type="RefSeq" id="WP_251514455.1">
    <property type="nucleotide sequence ID" value="NZ_JAMBON010000017.1"/>
</dbReference>
<keyword evidence="1" id="KW-1133">Transmembrane helix</keyword>
<keyword evidence="1" id="KW-0812">Transmembrane</keyword>
<dbReference type="Pfam" id="PF07331">
    <property type="entry name" value="TctB"/>
    <property type="match status" value="1"/>
</dbReference>
<dbReference type="InterPro" id="IPR009936">
    <property type="entry name" value="DUF1468"/>
</dbReference>
<feature type="transmembrane region" description="Helical" evidence="1">
    <location>
        <begin position="79"/>
        <end position="107"/>
    </location>
</feature>
<dbReference type="Proteomes" id="UP001597221">
    <property type="component" value="Unassembled WGS sequence"/>
</dbReference>
<keyword evidence="4" id="KW-1185">Reference proteome</keyword>
<evidence type="ECO:0000256" key="1">
    <source>
        <dbReference type="SAM" id="Phobius"/>
    </source>
</evidence>
<comment type="caution">
    <text evidence="3">The sequence shown here is derived from an EMBL/GenBank/DDBJ whole genome shotgun (WGS) entry which is preliminary data.</text>
</comment>
<feature type="transmembrane region" description="Helical" evidence="1">
    <location>
        <begin position="40"/>
        <end position="58"/>
    </location>
</feature>
<evidence type="ECO:0000313" key="4">
    <source>
        <dbReference type="Proteomes" id="UP001597221"/>
    </source>
</evidence>
<organism evidence="3 4">
    <name type="scientific">Oceanobacillus luteolus</name>
    <dbReference type="NCBI Taxonomy" id="1274358"/>
    <lineage>
        <taxon>Bacteria</taxon>
        <taxon>Bacillati</taxon>
        <taxon>Bacillota</taxon>
        <taxon>Bacilli</taxon>
        <taxon>Bacillales</taxon>
        <taxon>Bacillaceae</taxon>
        <taxon>Oceanobacillus</taxon>
    </lineage>
</organism>